<dbReference type="AlphaFoldDB" id="A0A1X2GDD8"/>
<dbReference type="OrthoDB" id="25129at2759"/>
<evidence type="ECO:0000313" key="7">
    <source>
        <dbReference type="EMBL" id="ORX51263.1"/>
    </source>
</evidence>
<evidence type="ECO:0000256" key="3">
    <source>
        <dbReference type="ARBA" id="ARBA00022741"/>
    </source>
</evidence>
<name>A0A1X2GDD8_9FUNG</name>
<dbReference type="InterPro" id="IPR002575">
    <property type="entry name" value="Aminoglycoside_PTrfase"/>
</dbReference>
<comment type="similarity">
    <text evidence="1">Belongs to the methylthioribose kinase family.</text>
</comment>
<sequence length="367" mass="41853">MPVELTNEESVKEYLGKIFDASLIQEIKGLTGGSANFVWRVELQTPLEMLDNQNVMIIKYAPPYIASWPEMKFDPNRMAYEVAVMKRAIDSDISLAGITVPKVYHFDKENKIMFMEYLDRSIDLKQFVFSLDKPLGSDLAGTIGSNLGKFIARLHLVGKDIDRPALFDGQVNNDPALVMSKFAVYDQVNECLKKRDQDDNVVVTIKKAAEWASNELMTQPMTLCMGDYWTGNALIATDAKPDTCQLRIIDWELTRFAPPGFDLGQMLAESYCLHRYRQASDTLLTNFIASYQELSPLELTQLKIMLIHFGLHLVVWTAHTGWIAKDDKQAAEDIYIFGAEYIQRAWAEDWTWFKNTPFQHAVQQVIA</sequence>
<dbReference type="Proteomes" id="UP000242146">
    <property type="component" value="Unassembled WGS sequence"/>
</dbReference>
<comment type="caution">
    <text evidence="7">The sequence shown here is derived from an EMBL/GenBank/DDBJ whole genome shotgun (WGS) entry which is preliminary data.</text>
</comment>
<dbReference type="GO" id="GO:0016301">
    <property type="term" value="F:kinase activity"/>
    <property type="evidence" value="ECO:0007669"/>
    <property type="project" value="UniProtKB-KW"/>
</dbReference>
<evidence type="ECO:0000256" key="5">
    <source>
        <dbReference type="ARBA" id="ARBA00022840"/>
    </source>
</evidence>
<dbReference type="Pfam" id="PF01636">
    <property type="entry name" value="APH"/>
    <property type="match status" value="1"/>
</dbReference>
<dbReference type="SUPFAM" id="SSF56112">
    <property type="entry name" value="Protein kinase-like (PK-like)"/>
    <property type="match status" value="1"/>
</dbReference>
<dbReference type="PANTHER" id="PTHR34273">
    <property type="entry name" value="METHYLTHIORIBOSE KINASE"/>
    <property type="match status" value="1"/>
</dbReference>
<evidence type="ECO:0000259" key="6">
    <source>
        <dbReference type="Pfam" id="PF01636"/>
    </source>
</evidence>
<dbReference type="EMBL" id="MCGT01000021">
    <property type="protein sequence ID" value="ORX51263.1"/>
    <property type="molecule type" value="Genomic_DNA"/>
</dbReference>
<dbReference type="PANTHER" id="PTHR34273:SF2">
    <property type="entry name" value="METHYLTHIORIBOSE KINASE"/>
    <property type="match status" value="1"/>
</dbReference>
<proteinExistence type="inferred from homology"/>
<dbReference type="Gene3D" id="3.30.200.20">
    <property type="entry name" value="Phosphorylase Kinase, domain 1"/>
    <property type="match status" value="1"/>
</dbReference>
<keyword evidence="3" id="KW-0547">Nucleotide-binding</keyword>
<protein>
    <submittedName>
        <fullName evidence="7">Kinase-like protein</fullName>
    </submittedName>
</protein>
<evidence type="ECO:0000256" key="4">
    <source>
        <dbReference type="ARBA" id="ARBA00022777"/>
    </source>
</evidence>
<dbReference type="GO" id="GO:0005524">
    <property type="term" value="F:ATP binding"/>
    <property type="evidence" value="ECO:0007669"/>
    <property type="project" value="UniProtKB-KW"/>
</dbReference>
<accession>A0A1X2GDD8</accession>
<feature type="domain" description="Aminoglycoside phosphotransferase" evidence="6">
    <location>
        <begin position="76"/>
        <end position="291"/>
    </location>
</feature>
<keyword evidence="5" id="KW-0067">ATP-binding</keyword>
<evidence type="ECO:0000256" key="1">
    <source>
        <dbReference type="ARBA" id="ARBA00010165"/>
    </source>
</evidence>
<dbReference type="STRING" id="101127.A0A1X2GDD8"/>
<evidence type="ECO:0000256" key="2">
    <source>
        <dbReference type="ARBA" id="ARBA00022679"/>
    </source>
</evidence>
<keyword evidence="4 7" id="KW-0418">Kinase</keyword>
<dbReference type="InterPro" id="IPR011009">
    <property type="entry name" value="Kinase-like_dom_sf"/>
</dbReference>
<evidence type="ECO:0000313" key="8">
    <source>
        <dbReference type="Proteomes" id="UP000242146"/>
    </source>
</evidence>
<reference evidence="7 8" key="1">
    <citation type="submission" date="2016-07" db="EMBL/GenBank/DDBJ databases">
        <title>Pervasive Adenine N6-methylation of Active Genes in Fungi.</title>
        <authorList>
            <consortium name="DOE Joint Genome Institute"/>
            <person name="Mondo S.J."/>
            <person name="Dannebaum R.O."/>
            <person name="Kuo R.C."/>
            <person name="Labutti K."/>
            <person name="Haridas S."/>
            <person name="Kuo A."/>
            <person name="Salamov A."/>
            <person name="Ahrendt S.R."/>
            <person name="Lipzen A."/>
            <person name="Sullivan W."/>
            <person name="Andreopoulos W.B."/>
            <person name="Clum A."/>
            <person name="Lindquist E."/>
            <person name="Daum C."/>
            <person name="Ramamoorthy G.K."/>
            <person name="Gryganskyi A."/>
            <person name="Culley D."/>
            <person name="Magnuson J.K."/>
            <person name="James T.Y."/>
            <person name="O'Malley M.A."/>
            <person name="Stajich J.E."/>
            <person name="Spatafora J.W."/>
            <person name="Visel A."/>
            <person name="Grigoriev I.V."/>
        </authorList>
    </citation>
    <scope>NUCLEOTIDE SEQUENCE [LARGE SCALE GENOMIC DNA]</scope>
    <source>
        <strain evidence="7 8">NRRL 3301</strain>
    </source>
</reference>
<keyword evidence="2" id="KW-0808">Transferase</keyword>
<gene>
    <name evidence="7" type="ORF">DM01DRAFT_1337318</name>
</gene>
<keyword evidence="8" id="KW-1185">Reference proteome</keyword>
<organism evidence="7 8">
    <name type="scientific">Hesseltinella vesiculosa</name>
    <dbReference type="NCBI Taxonomy" id="101127"/>
    <lineage>
        <taxon>Eukaryota</taxon>
        <taxon>Fungi</taxon>
        <taxon>Fungi incertae sedis</taxon>
        <taxon>Mucoromycota</taxon>
        <taxon>Mucoromycotina</taxon>
        <taxon>Mucoromycetes</taxon>
        <taxon>Mucorales</taxon>
        <taxon>Cunninghamellaceae</taxon>
        <taxon>Hesseltinella</taxon>
    </lineage>
</organism>
<dbReference type="Gene3D" id="3.90.1200.10">
    <property type="match status" value="1"/>
</dbReference>